<dbReference type="PANTHER" id="PTHR32487">
    <property type="entry name" value="3-OXO-DELTA(4,5)-STEROID 5-BETA-REDUCTASE"/>
    <property type="match status" value="1"/>
</dbReference>
<dbReference type="SUPFAM" id="SSF51735">
    <property type="entry name" value="NAD(P)-binding Rossmann-fold domains"/>
    <property type="match status" value="1"/>
</dbReference>
<sequence>MSSQVVQTRGIFHGLPVFSNDINGLTAVITGANGISGQHMLRVLMQSPERWTKIICISRRPPYIDGEIPKIAEHIALDFLNTPHEIAKVLLERGVQADYVFFFSYVQVEPDPGSPIWSNAKEMCRINTLLLSNFLESLSLASIKPRRIMLQTGAKHYGGQFGPNLSPQEESDPRVLLEPNFYYDQEDCLFSYCNKHGVKWNVIRPAFILGAVPDAAMNICFPLAVYASVCRHLGQPLDFPYDLTAWDINTTQSSAMLNSYLEEWAVLTDAAANQAFNASDDSLFTWGKFWPLLAKWYSLDYTRPDAKGMYQDFSLPYDPPPRGYGPPGKVRFKFRLTEWAKKPEVREAWKVIAKQNDLTIKELRDTDRVFGFADFALSVSWSGSNLSMSKARQLGWHGFVDSTQSLREVFLDFEKLRMIPSVPTIARS</sequence>
<reference evidence="2 3" key="1">
    <citation type="submission" date="2014-04" db="EMBL/GenBank/DDBJ databases">
        <authorList>
            <consortium name="DOE Joint Genome Institute"/>
            <person name="Kuo A."/>
            <person name="Martino E."/>
            <person name="Perotto S."/>
            <person name="Kohler A."/>
            <person name="Nagy L.G."/>
            <person name="Floudas D."/>
            <person name="Copeland A."/>
            <person name="Barry K.W."/>
            <person name="Cichocki N."/>
            <person name="Veneault-Fourrey C."/>
            <person name="LaButti K."/>
            <person name="Lindquist E.A."/>
            <person name="Lipzen A."/>
            <person name="Lundell T."/>
            <person name="Morin E."/>
            <person name="Murat C."/>
            <person name="Sun H."/>
            <person name="Tunlid A."/>
            <person name="Henrissat B."/>
            <person name="Grigoriev I.V."/>
            <person name="Hibbett D.S."/>
            <person name="Martin F."/>
            <person name="Nordberg H.P."/>
            <person name="Cantor M.N."/>
            <person name="Hua S.X."/>
        </authorList>
    </citation>
    <scope>NUCLEOTIDE SEQUENCE [LARGE SCALE GENOMIC DNA]</scope>
    <source>
        <strain evidence="2 3">Zn</strain>
    </source>
</reference>
<organism evidence="2 3">
    <name type="scientific">Oidiodendron maius (strain Zn)</name>
    <dbReference type="NCBI Taxonomy" id="913774"/>
    <lineage>
        <taxon>Eukaryota</taxon>
        <taxon>Fungi</taxon>
        <taxon>Dikarya</taxon>
        <taxon>Ascomycota</taxon>
        <taxon>Pezizomycotina</taxon>
        <taxon>Leotiomycetes</taxon>
        <taxon>Leotiomycetes incertae sedis</taxon>
        <taxon>Myxotrichaceae</taxon>
        <taxon>Oidiodendron</taxon>
    </lineage>
</organism>
<dbReference type="Pfam" id="PF22917">
    <property type="entry name" value="PRISE"/>
    <property type="match status" value="1"/>
</dbReference>
<evidence type="ECO:0000313" key="2">
    <source>
        <dbReference type="EMBL" id="KIM93846.1"/>
    </source>
</evidence>
<reference evidence="3" key="2">
    <citation type="submission" date="2015-01" db="EMBL/GenBank/DDBJ databases">
        <title>Evolutionary Origins and Diversification of the Mycorrhizal Mutualists.</title>
        <authorList>
            <consortium name="DOE Joint Genome Institute"/>
            <consortium name="Mycorrhizal Genomics Consortium"/>
            <person name="Kohler A."/>
            <person name="Kuo A."/>
            <person name="Nagy L.G."/>
            <person name="Floudas D."/>
            <person name="Copeland A."/>
            <person name="Barry K.W."/>
            <person name="Cichocki N."/>
            <person name="Veneault-Fourrey C."/>
            <person name="LaButti K."/>
            <person name="Lindquist E.A."/>
            <person name="Lipzen A."/>
            <person name="Lundell T."/>
            <person name="Morin E."/>
            <person name="Murat C."/>
            <person name="Riley R."/>
            <person name="Ohm R."/>
            <person name="Sun H."/>
            <person name="Tunlid A."/>
            <person name="Henrissat B."/>
            <person name="Grigoriev I.V."/>
            <person name="Hibbett D.S."/>
            <person name="Martin F."/>
        </authorList>
    </citation>
    <scope>NUCLEOTIDE SEQUENCE [LARGE SCALE GENOMIC DNA]</scope>
    <source>
        <strain evidence="3">Zn</strain>
    </source>
</reference>
<accession>A0A0C3GTY5</accession>
<dbReference type="STRING" id="913774.A0A0C3GTY5"/>
<dbReference type="HOGENOM" id="CLU_030125_1_1_1"/>
<dbReference type="OrthoDB" id="1731983at2759"/>
<dbReference type="InterPro" id="IPR055222">
    <property type="entry name" value="PRISE-like_Rossmann-fold"/>
</dbReference>
<dbReference type="CDD" id="cd08948">
    <property type="entry name" value="5beta-POR_like_SDR_a"/>
    <property type="match status" value="1"/>
</dbReference>
<evidence type="ECO:0000313" key="3">
    <source>
        <dbReference type="Proteomes" id="UP000054321"/>
    </source>
</evidence>
<evidence type="ECO:0000259" key="1">
    <source>
        <dbReference type="Pfam" id="PF22917"/>
    </source>
</evidence>
<gene>
    <name evidence="2" type="ORF">OIDMADRAFT_45980</name>
</gene>
<dbReference type="InterPro" id="IPR036291">
    <property type="entry name" value="NAD(P)-bd_dom_sf"/>
</dbReference>
<proteinExistence type="predicted"/>
<dbReference type="EMBL" id="KN832892">
    <property type="protein sequence ID" value="KIM93846.1"/>
    <property type="molecule type" value="Genomic_DNA"/>
</dbReference>
<protein>
    <recommendedName>
        <fullName evidence="1">PRISE-like Rossmann-fold domain-containing protein</fullName>
    </recommendedName>
</protein>
<dbReference type="InParanoid" id="A0A0C3GTY5"/>
<dbReference type="Proteomes" id="UP000054321">
    <property type="component" value="Unassembled WGS sequence"/>
</dbReference>
<name>A0A0C3GTY5_OIDMZ</name>
<keyword evidence="3" id="KW-1185">Reference proteome</keyword>
<feature type="domain" description="PRISE-like Rossmann-fold" evidence="1">
    <location>
        <begin position="121"/>
        <end position="308"/>
    </location>
</feature>
<dbReference type="Gene3D" id="3.40.50.720">
    <property type="entry name" value="NAD(P)-binding Rossmann-like Domain"/>
    <property type="match status" value="1"/>
</dbReference>
<dbReference type="AlphaFoldDB" id="A0A0C3GTY5"/>
<dbReference type="PANTHER" id="PTHR32487:SF29">
    <property type="entry name" value="NAD-DEPENDENT EPIMERASE_DEHYDRATASE DOMAIN-CONTAINING PROTEIN"/>
    <property type="match status" value="1"/>
</dbReference>